<proteinExistence type="inferred from homology"/>
<reference evidence="2 3" key="1">
    <citation type="journal article" date="2014" name="Int. J. Syst. Evol. Microbiol.">
        <title>Complete genome sequence of Corynebacterium casei LMG S-19264T (=DSM 44701T), isolated from a smear-ripened cheese.</title>
        <authorList>
            <consortium name="US DOE Joint Genome Institute (JGI-PGF)"/>
            <person name="Walter F."/>
            <person name="Albersmeier A."/>
            <person name="Kalinowski J."/>
            <person name="Ruckert C."/>
        </authorList>
    </citation>
    <scope>NUCLEOTIDE SEQUENCE [LARGE SCALE GENOMIC DNA]</scope>
    <source>
        <strain evidence="2 3">NBRC 112289</strain>
    </source>
</reference>
<gene>
    <name evidence="2" type="ORF">GCM10025874_01360</name>
</gene>
<evidence type="ECO:0000313" key="3">
    <source>
        <dbReference type="Proteomes" id="UP001157160"/>
    </source>
</evidence>
<evidence type="ECO:0000256" key="1">
    <source>
        <dbReference type="ARBA" id="ARBA00005254"/>
    </source>
</evidence>
<dbReference type="AlphaFoldDB" id="A0AA37UA63"/>
<organism evidence="2 3">
    <name type="scientific">Arenivirga flava</name>
    <dbReference type="NCBI Taxonomy" id="1930060"/>
    <lineage>
        <taxon>Bacteria</taxon>
        <taxon>Bacillati</taxon>
        <taxon>Actinomycetota</taxon>
        <taxon>Actinomycetes</taxon>
        <taxon>Micrococcales</taxon>
        <taxon>Microbacteriaceae</taxon>
        <taxon>Arenivirga</taxon>
    </lineage>
</organism>
<dbReference type="NCBIfam" id="NF005126">
    <property type="entry name" value="PRK06563.1"/>
    <property type="match status" value="1"/>
</dbReference>
<dbReference type="InterPro" id="IPR029045">
    <property type="entry name" value="ClpP/crotonase-like_dom_sf"/>
</dbReference>
<dbReference type="SUPFAM" id="SSF52096">
    <property type="entry name" value="ClpP/crotonase"/>
    <property type="match status" value="1"/>
</dbReference>
<dbReference type="RefSeq" id="WP_284229021.1">
    <property type="nucleotide sequence ID" value="NZ_BSUL01000001.1"/>
</dbReference>
<dbReference type="InterPro" id="IPR001753">
    <property type="entry name" value="Enoyl-CoA_hydra/iso"/>
</dbReference>
<accession>A0AA37UA63</accession>
<evidence type="ECO:0000313" key="2">
    <source>
        <dbReference type="EMBL" id="GMA26883.1"/>
    </source>
</evidence>
<dbReference type="CDD" id="cd06558">
    <property type="entry name" value="crotonase-like"/>
    <property type="match status" value="1"/>
</dbReference>
<keyword evidence="3" id="KW-1185">Reference proteome</keyword>
<dbReference type="InterPro" id="IPR014748">
    <property type="entry name" value="Enoyl-CoA_hydra_C"/>
</dbReference>
<dbReference type="GO" id="GO:0003824">
    <property type="term" value="F:catalytic activity"/>
    <property type="evidence" value="ECO:0007669"/>
    <property type="project" value="UniProtKB-ARBA"/>
</dbReference>
<comment type="similarity">
    <text evidence="1">Belongs to the enoyl-CoA hydratase/isomerase family.</text>
</comment>
<dbReference type="EMBL" id="BSUL01000001">
    <property type="protein sequence ID" value="GMA26883.1"/>
    <property type="molecule type" value="Genomic_DNA"/>
</dbReference>
<dbReference type="Gene3D" id="1.10.12.10">
    <property type="entry name" value="Lyase 2-enoyl-coa Hydratase, Chain A, domain 2"/>
    <property type="match status" value="1"/>
</dbReference>
<name>A0AA37UA63_9MICO</name>
<dbReference type="PANTHER" id="PTHR43802">
    <property type="entry name" value="ENOYL-COA HYDRATASE"/>
    <property type="match status" value="1"/>
</dbReference>
<dbReference type="Gene3D" id="3.90.226.10">
    <property type="entry name" value="2-enoyl-CoA Hydratase, Chain A, domain 1"/>
    <property type="match status" value="1"/>
</dbReference>
<dbReference type="Pfam" id="PF00378">
    <property type="entry name" value="ECH_1"/>
    <property type="match status" value="1"/>
</dbReference>
<comment type="caution">
    <text evidence="2">The sequence shown here is derived from an EMBL/GenBank/DDBJ whole genome shotgun (WGS) entry which is preliminary data.</text>
</comment>
<protein>
    <submittedName>
        <fullName evidence="2">Enoyl-CoA hydratase</fullName>
    </submittedName>
</protein>
<sequence length="264" mass="28437">MSVDEERPRVTVERDGAVLLIGLDRPEKRNAADLRMLRELAAAYGLLDRDADLRVGVVHAHGEHFSAGLDLADIGPRVGPDGLDAVPEDGLDPWGVRGERCRKPVVVALKGVSFTLSIELALASEIAIASRGTRFAQLEVARAILPFGGATLRLPARAGWGGAMRWMLTGDEFDADEALRLGLVQEVVEGDPLPRALELARRIAEQAPLAVQATLRNARIAVEEGERTAAAALSGELAALMSTEDARIGVEAFLRRERARYVGR</sequence>
<dbReference type="Proteomes" id="UP001157160">
    <property type="component" value="Unassembled WGS sequence"/>
</dbReference>
<dbReference type="PANTHER" id="PTHR43802:SF1">
    <property type="entry name" value="IP11341P-RELATED"/>
    <property type="match status" value="1"/>
</dbReference>